<dbReference type="AlphaFoldDB" id="A0A2S9I9R4"/>
<dbReference type="RefSeq" id="WP_146114158.1">
    <property type="nucleotide sequence ID" value="NZ_PDET01000011.1"/>
</dbReference>
<dbReference type="InterPro" id="IPR011990">
    <property type="entry name" value="TPR-like_helical_dom_sf"/>
</dbReference>
<evidence type="ECO:0008006" key="3">
    <source>
        <dbReference type="Google" id="ProtNLM"/>
    </source>
</evidence>
<dbReference type="EMBL" id="PDET01000011">
    <property type="protein sequence ID" value="PRD14464.1"/>
    <property type="molecule type" value="Genomic_DNA"/>
</dbReference>
<dbReference type="SUPFAM" id="SSF81901">
    <property type="entry name" value="HCP-like"/>
    <property type="match status" value="2"/>
</dbReference>
<dbReference type="InterPro" id="IPR050767">
    <property type="entry name" value="Sel1_AlgK"/>
</dbReference>
<dbReference type="InterPro" id="IPR006597">
    <property type="entry name" value="Sel1-like"/>
</dbReference>
<dbReference type="PANTHER" id="PTHR11102">
    <property type="entry name" value="SEL-1-LIKE PROTEIN"/>
    <property type="match status" value="1"/>
</dbReference>
<dbReference type="PANTHER" id="PTHR11102:SF160">
    <property type="entry name" value="ERAD-ASSOCIATED E3 UBIQUITIN-PROTEIN LIGASE COMPONENT HRD3"/>
    <property type="match status" value="1"/>
</dbReference>
<accession>A0A2S9I9R4</accession>
<dbReference type="Proteomes" id="UP000239181">
    <property type="component" value="Unassembled WGS sequence"/>
</dbReference>
<reference evidence="1 2" key="1">
    <citation type="submission" date="2017-10" db="EMBL/GenBank/DDBJ databases">
        <title>Draft genome of two endophytic bacteria isolated from 'guarana' Paullinia cupana (Mart.) Ducke.</title>
        <authorList>
            <person name="Siqueira K.A."/>
            <person name="Liotti R.G."/>
            <person name="Mendes T.A."/>
            <person name="Soares M.A."/>
        </authorList>
    </citation>
    <scope>NUCLEOTIDE SEQUENCE [LARGE SCALE GENOMIC DNA]</scope>
    <source>
        <strain evidence="1 2">342</strain>
    </source>
</reference>
<evidence type="ECO:0000313" key="1">
    <source>
        <dbReference type="EMBL" id="PRD14464.1"/>
    </source>
</evidence>
<organism evidence="1 2">
    <name type="scientific">Pantoea coffeiphila</name>
    <dbReference type="NCBI Taxonomy" id="1465635"/>
    <lineage>
        <taxon>Bacteria</taxon>
        <taxon>Pseudomonadati</taxon>
        <taxon>Pseudomonadota</taxon>
        <taxon>Gammaproteobacteria</taxon>
        <taxon>Enterobacterales</taxon>
        <taxon>Erwiniaceae</taxon>
        <taxon>Pantoea</taxon>
    </lineage>
</organism>
<comment type="caution">
    <text evidence="1">The sequence shown here is derived from an EMBL/GenBank/DDBJ whole genome shotgun (WGS) entry which is preliminary data.</text>
</comment>
<keyword evidence="2" id="KW-1185">Reference proteome</keyword>
<dbReference type="Gene3D" id="1.25.40.10">
    <property type="entry name" value="Tetratricopeptide repeat domain"/>
    <property type="match status" value="2"/>
</dbReference>
<name>A0A2S9I9R4_9GAMM</name>
<dbReference type="Pfam" id="PF08238">
    <property type="entry name" value="Sel1"/>
    <property type="match status" value="2"/>
</dbReference>
<gene>
    <name evidence="1" type="ORF">CQW29_16570</name>
</gene>
<sequence length="383" mass="43520">MSRPELQDSLKFAEHYTHPDFPLYKATSLSADADYSEAIAFFVNGVEDDPQCQNNLAIFFALGIHYQQDLEKARTLLISAIELKLPQAYFNLGLLEHYRLIPRTASTLHRFTSALSLGIKEASYYLGQHEERNISHADFDGNAMDRSEAFGDARVRSLRYYAVAADVGHVLALTRMGDIYHSEMEVRDDALAMKYYSQAAQKDHLPAMFSAATLLTRGYSPRLSVTETDKSAFYIHEECDPERITALQAIIIEKTRDPEAAITLLNRAWNIHRSVEALEMMGDIRKEEKDYRAAGAFYMTGMHKGSITCLAKCGEMFLICDEIRSKTIARDLFKQFKTRLAESRILNPKMLELTEMINSYKEALKPIPRKKKKVDGDSDKTAE</sequence>
<protein>
    <recommendedName>
        <fullName evidence="3">Tetratricopeptide repeat protein</fullName>
    </recommendedName>
</protein>
<dbReference type="OrthoDB" id="5906313at2"/>
<dbReference type="SMART" id="SM00671">
    <property type="entry name" value="SEL1"/>
    <property type="match status" value="2"/>
</dbReference>
<evidence type="ECO:0000313" key="2">
    <source>
        <dbReference type="Proteomes" id="UP000239181"/>
    </source>
</evidence>
<proteinExistence type="predicted"/>